<evidence type="ECO:0000313" key="4">
    <source>
        <dbReference type="Proteomes" id="UP000694548"/>
    </source>
</evidence>
<protein>
    <submittedName>
        <fullName evidence="3">Uncharacterized protein</fullName>
    </submittedName>
</protein>
<feature type="compositionally biased region" description="Polar residues" evidence="1">
    <location>
        <begin position="9"/>
        <end position="35"/>
    </location>
</feature>
<keyword evidence="2" id="KW-0812">Transmembrane</keyword>
<evidence type="ECO:0000313" key="3">
    <source>
        <dbReference type="Ensembl" id="ENSNFUP00015047906.1"/>
    </source>
</evidence>
<feature type="compositionally biased region" description="Basic and acidic residues" evidence="1">
    <location>
        <begin position="98"/>
        <end position="110"/>
    </location>
</feature>
<dbReference type="Proteomes" id="UP000694548">
    <property type="component" value="Unassembled WGS sequence"/>
</dbReference>
<organism evidence="3 4">
    <name type="scientific">Nothobranchius furzeri</name>
    <name type="common">Turquoise killifish</name>
    <dbReference type="NCBI Taxonomy" id="105023"/>
    <lineage>
        <taxon>Eukaryota</taxon>
        <taxon>Metazoa</taxon>
        <taxon>Chordata</taxon>
        <taxon>Craniata</taxon>
        <taxon>Vertebrata</taxon>
        <taxon>Euteleostomi</taxon>
        <taxon>Actinopterygii</taxon>
        <taxon>Neopterygii</taxon>
        <taxon>Teleostei</taxon>
        <taxon>Neoteleostei</taxon>
        <taxon>Acanthomorphata</taxon>
        <taxon>Ovalentaria</taxon>
        <taxon>Atherinomorphae</taxon>
        <taxon>Cyprinodontiformes</taxon>
        <taxon>Nothobranchiidae</taxon>
        <taxon>Nothobranchius</taxon>
    </lineage>
</organism>
<keyword evidence="2" id="KW-1133">Transmembrane helix</keyword>
<sequence length="110" mass="12146">MTIHPIGSSILNSLLTPNRSKPQTQHATSPGPPLSNQNRTLFYKHFFNLACCGMFCVCFLPFCSAVASAPGRMSSGGHPAQPSSPEKENTASRQRSSKVWEHYTKTKERH</sequence>
<proteinExistence type="predicted"/>
<reference evidence="3" key="2">
    <citation type="submission" date="2025-09" db="UniProtKB">
        <authorList>
            <consortium name="Ensembl"/>
        </authorList>
    </citation>
    <scope>IDENTIFICATION</scope>
</reference>
<evidence type="ECO:0000256" key="2">
    <source>
        <dbReference type="SAM" id="Phobius"/>
    </source>
</evidence>
<reference evidence="3" key="1">
    <citation type="submission" date="2025-08" db="UniProtKB">
        <authorList>
            <consortium name="Ensembl"/>
        </authorList>
    </citation>
    <scope>IDENTIFICATION</scope>
</reference>
<accession>A0A8C6VXV4</accession>
<feature type="region of interest" description="Disordered" evidence="1">
    <location>
        <begin position="70"/>
        <end position="110"/>
    </location>
</feature>
<name>A0A8C6VXV4_NOTFU</name>
<feature type="transmembrane region" description="Helical" evidence="2">
    <location>
        <begin position="46"/>
        <end position="67"/>
    </location>
</feature>
<keyword evidence="4" id="KW-1185">Reference proteome</keyword>
<feature type="region of interest" description="Disordered" evidence="1">
    <location>
        <begin position="1"/>
        <end position="35"/>
    </location>
</feature>
<dbReference type="AlphaFoldDB" id="A0A8C6VXV4"/>
<evidence type="ECO:0000256" key="1">
    <source>
        <dbReference type="SAM" id="MobiDB-lite"/>
    </source>
</evidence>
<keyword evidence="2" id="KW-0472">Membrane</keyword>
<dbReference type="Ensembl" id="ENSNFUT00015049993.1">
    <property type="protein sequence ID" value="ENSNFUP00015047906.1"/>
    <property type="gene ID" value="ENSNFUG00015022605.1"/>
</dbReference>